<evidence type="ECO:0000313" key="1">
    <source>
        <dbReference type="EMBL" id="KMW67974.1"/>
    </source>
</evidence>
<organism evidence="1">
    <name type="scientific">Ajellomyces dermatitidis (strain ATCC 18188 / CBS 674.68)</name>
    <name type="common">Blastomyces dermatitidis</name>
    <dbReference type="NCBI Taxonomy" id="653446"/>
    <lineage>
        <taxon>Eukaryota</taxon>
        <taxon>Fungi</taxon>
        <taxon>Dikarya</taxon>
        <taxon>Ascomycota</taxon>
        <taxon>Pezizomycotina</taxon>
        <taxon>Eurotiomycetes</taxon>
        <taxon>Eurotiomycetidae</taxon>
        <taxon>Onygenales</taxon>
        <taxon>Ajellomycetaceae</taxon>
        <taxon>Blastomyces</taxon>
    </lineage>
</organism>
<protein>
    <submittedName>
        <fullName evidence="1">Uncharacterized protein</fullName>
    </submittedName>
</protein>
<gene>
    <name evidence="1" type="ORF">BDDG_12481</name>
</gene>
<proteinExistence type="predicted"/>
<feature type="non-terminal residue" evidence="1">
    <location>
        <position position="76"/>
    </location>
</feature>
<name>A0A0J9HFW4_AJEDA</name>
<feature type="non-terminal residue" evidence="1">
    <location>
        <position position="1"/>
    </location>
</feature>
<dbReference type="Proteomes" id="UP000007802">
    <property type="component" value="Unassembled WGS sequence"/>
</dbReference>
<reference evidence="1" key="1">
    <citation type="submission" date="2010-03" db="EMBL/GenBank/DDBJ databases">
        <title>Annotation of Blastomyces dermatitidis strain ATCC 18188.</title>
        <authorList>
            <consortium name="The Broad Institute Genome Sequencing Platform"/>
            <consortium name="Broad Institute Genome Sequencing Center for Infectious Disease."/>
            <person name="Cuomo C."/>
            <person name="Klein B."/>
            <person name="Sullivan T."/>
            <person name="Heitman J."/>
            <person name="Young S."/>
            <person name="Zeng Q."/>
            <person name="Gargeya S."/>
            <person name="Alvarado L."/>
            <person name="Berlin A.M."/>
            <person name="Chapman S.B."/>
            <person name="Chen Z."/>
            <person name="Freedman E."/>
            <person name="Gellesch M."/>
            <person name="Goldberg J."/>
            <person name="Griggs A."/>
            <person name="Gujja S."/>
            <person name="Heilman E."/>
            <person name="Heiman D."/>
            <person name="Howarth C."/>
            <person name="Mehta T."/>
            <person name="Neiman D."/>
            <person name="Pearson M."/>
            <person name="Roberts A."/>
            <person name="Saif S."/>
            <person name="Shea T."/>
            <person name="Shenoy N."/>
            <person name="Sisk P."/>
            <person name="Stolte C."/>
            <person name="Sykes S."/>
            <person name="White J."/>
            <person name="Yandava C."/>
            <person name="Haas B."/>
            <person name="Nusbaum C."/>
            <person name="Birren B."/>
        </authorList>
    </citation>
    <scope>NUCLEOTIDE SEQUENCE</scope>
    <source>
        <strain evidence="1">ATCC 18188</strain>
    </source>
</reference>
<dbReference type="EMBL" id="GG749441">
    <property type="protein sequence ID" value="KMW67974.1"/>
    <property type="molecule type" value="Genomic_DNA"/>
</dbReference>
<sequence>PSSRALSVKLMREIIDSSILFLMLFKWQQSPPWSHFLSIYTDYLLNDVKAMTHHSYVTLTVRNTQLMMNIVKTLRS</sequence>
<dbReference type="AlphaFoldDB" id="A0A0J9HFW4"/>
<accession>A0A0J9HFW4</accession>